<proteinExistence type="inferred from homology"/>
<dbReference type="EMBL" id="PCGW01000016">
    <property type="protein sequence ID" value="PHO20147.1"/>
    <property type="molecule type" value="Genomic_DNA"/>
</dbReference>
<dbReference type="GO" id="GO:0005886">
    <property type="term" value="C:plasma membrane"/>
    <property type="evidence" value="ECO:0007669"/>
    <property type="project" value="TreeGrafter"/>
</dbReference>
<comment type="similarity">
    <text evidence="2">Belongs to the UPF0382 family.</text>
</comment>
<feature type="transmembrane region" description="Helical" evidence="6">
    <location>
        <begin position="74"/>
        <end position="94"/>
    </location>
</feature>
<feature type="chain" id="PRO_5014247105" evidence="7">
    <location>
        <begin position="24"/>
        <end position="129"/>
    </location>
</feature>
<dbReference type="InterPro" id="IPR006696">
    <property type="entry name" value="DUF423"/>
</dbReference>
<evidence type="ECO:0000313" key="10">
    <source>
        <dbReference type="Proteomes" id="UP000072236"/>
    </source>
</evidence>
<feature type="transmembrane region" description="Helical" evidence="6">
    <location>
        <begin position="100"/>
        <end position="124"/>
    </location>
</feature>
<dbReference type="PANTHER" id="PTHR43461:SF1">
    <property type="entry name" value="TRANSMEMBRANE PROTEIN 256"/>
    <property type="match status" value="1"/>
</dbReference>
<protein>
    <submittedName>
        <fullName evidence="9">DUF423 domain-containing protein</fullName>
    </submittedName>
</protein>
<evidence type="ECO:0000256" key="5">
    <source>
        <dbReference type="ARBA" id="ARBA00023136"/>
    </source>
</evidence>
<dbReference type="OrthoDB" id="9802121at2"/>
<dbReference type="KEGG" id="aact:ACT75_01560"/>
<dbReference type="eggNOG" id="COG2363">
    <property type="taxonomic scope" value="Bacteria"/>
</dbReference>
<dbReference type="Proteomes" id="UP000226080">
    <property type="component" value="Unassembled WGS sequence"/>
</dbReference>
<organism evidence="8 10">
    <name type="scientific">Aggregatibacter actinomycetemcomitans</name>
    <name type="common">Actinobacillus actinomycetemcomitans</name>
    <name type="synonym">Haemophilus actinomycetemcomitans</name>
    <dbReference type="NCBI Taxonomy" id="714"/>
    <lineage>
        <taxon>Bacteria</taxon>
        <taxon>Pseudomonadati</taxon>
        <taxon>Pseudomonadota</taxon>
        <taxon>Gammaproteobacteria</taxon>
        <taxon>Pasteurellales</taxon>
        <taxon>Pasteurellaceae</taxon>
        <taxon>Aggregatibacter</taxon>
    </lineage>
</organism>
<dbReference type="RefSeq" id="WP_005538734.1">
    <property type="nucleotide sequence ID" value="NZ_CP012959.1"/>
</dbReference>
<gene>
    <name evidence="8" type="ORF">ACT75_01560</name>
    <name evidence="9" type="ORF">CQR80_08435</name>
</gene>
<dbReference type="Pfam" id="PF04241">
    <property type="entry name" value="DUF423"/>
    <property type="match status" value="1"/>
</dbReference>
<evidence type="ECO:0000313" key="8">
    <source>
        <dbReference type="EMBL" id="AMQ93299.1"/>
    </source>
</evidence>
<reference evidence="8 10" key="1">
    <citation type="submission" date="2015-10" db="EMBL/GenBank/DDBJ databases">
        <title>Tn-seq of a polymicrobial infection.</title>
        <authorList>
            <person name="Stacy A."/>
            <person name="Rumbaugh K.P."/>
            <person name="Whiteley M."/>
        </authorList>
    </citation>
    <scope>NUCLEOTIDE SEQUENCE [LARGE SCALE GENOMIC DNA]</scope>
    <source>
        <strain evidence="8 10">624</strain>
    </source>
</reference>
<dbReference type="EMBL" id="CP012959">
    <property type="protein sequence ID" value="AMQ93299.1"/>
    <property type="molecule type" value="Genomic_DNA"/>
</dbReference>
<evidence type="ECO:0000256" key="2">
    <source>
        <dbReference type="ARBA" id="ARBA00009694"/>
    </source>
</evidence>
<keyword evidence="5 6" id="KW-0472">Membrane</keyword>
<evidence type="ECO:0000256" key="3">
    <source>
        <dbReference type="ARBA" id="ARBA00022692"/>
    </source>
</evidence>
<comment type="subcellular location">
    <subcellularLocation>
        <location evidence="1">Membrane</location>
        <topology evidence="1">Multi-pass membrane protein</topology>
    </subcellularLocation>
</comment>
<keyword evidence="7" id="KW-0732">Signal</keyword>
<keyword evidence="11" id="KW-1185">Reference proteome</keyword>
<accession>A0A142FY19</accession>
<keyword evidence="3 6" id="KW-0812">Transmembrane</keyword>
<evidence type="ECO:0000313" key="11">
    <source>
        <dbReference type="Proteomes" id="UP000226080"/>
    </source>
</evidence>
<feature type="transmembrane region" description="Helical" evidence="6">
    <location>
        <begin position="43"/>
        <end position="62"/>
    </location>
</feature>
<feature type="signal peptide" evidence="7">
    <location>
        <begin position="1"/>
        <end position="23"/>
    </location>
</feature>
<evidence type="ECO:0000256" key="6">
    <source>
        <dbReference type="SAM" id="Phobius"/>
    </source>
</evidence>
<evidence type="ECO:0000256" key="1">
    <source>
        <dbReference type="ARBA" id="ARBA00004141"/>
    </source>
</evidence>
<evidence type="ECO:0000256" key="4">
    <source>
        <dbReference type="ARBA" id="ARBA00022989"/>
    </source>
</evidence>
<keyword evidence="4 6" id="KW-1133">Transmembrane helix</keyword>
<reference evidence="9 11" key="2">
    <citation type="submission" date="2017-10" db="EMBL/GenBank/DDBJ databases">
        <title>Draft genome sequences of Aggregatibacter actinomycetemcomitans strains 310a and 310b.</title>
        <authorList>
            <person name="May A.C."/>
            <person name="Ohta H."/>
            <person name="Maeda H."/>
            <person name="Kokeguchi S."/>
            <person name="Cugini C."/>
        </authorList>
    </citation>
    <scope>NUCLEOTIDE SEQUENCE [LARGE SCALE GENOMIC DNA]</scope>
    <source>
        <strain evidence="9 11">310b</strain>
    </source>
</reference>
<evidence type="ECO:0000313" key="9">
    <source>
        <dbReference type="EMBL" id="PHO20147.1"/>
    </source>
</evidence>
<dbReference type="Proteomes" id="UP000072236">
    <property type="component" value="Chromosome"/>
</dbReference>
<name>A0A142FY19_AGGAC</name>
<dbReference type="PANTHER" id="PTHR43461">
    <property type="entry name" value="TRANSMEMBRANE PROTEIN 256"/>
    <property type="match status" value="1"/>
</dbReference>
<evidence type="ECO:0000256" key="7">
    <source>
        <dbReference type="SAM" id="SignalP"/>
    </source>
</evidence>
<sequence>MKNKWLLIAAVSGFLCVTIGAFAAHGLSQVLEAKSLAWIDTGVKYQMFHTLAIMGIGIAQLCREPFAANKSANVAAAAWTFGILLFSGSLYALALGAGKFMVWLTPIGGTLFLIGWLGLAYGSFKSKSE</sequence>
<dbReference type="AlphaFoldDB" id="A0A142FY19"/>